<organism evidence="1">
    <name type="scientific">Anguilla anguilla</name>
    <name type="common">European freshwater eel</name>
    <name type="synonym">Muraena anguilla</name>
    <dbReference type="NCBI Taxonomy" id="7936"/>
    <lineage>
        <taxon>Eukaryota</taxon>
        <taxon>Metazoa</taxon>
        <taxon>Chordata</taxon>
        <taxon>Craniata</taxon>
        <taxon>Vertebrata</taxon>
        <taxon>Euteleostomi</taxon>
        <taxon>Actinopterygii</taxon>
        <taxon>Neopterygii</taxon>
        <taxon>Teleostei</taxon>
        <taxon>Anguilliformes</taxon>
        <taxon>Anguillidae</taxon>
        <taxon>Anguilla</taxon>
    </lineage>
</organism>
<reference evidence="1" key="2">
    <citation type="journal article" date="2015" name="Fish Shellfish Immunol.">
        <title>Early steps in the European eel (Anguilla anguilla)-Vibrio vulnificus interaction in the gills: Role of the RtxA13 toxin.</title>
        <authorList>
            <person name="Callol A."/>
            <person name="Pajuelo D."/>
            <person name="Ebbesson L."/>
            <person name="Teles M."/>
            <person name="MacKenzie S."/>
            <person name="Amaro C."/>
        </authorList>
    </citation>
    <scope>NUCLEOTIDE SEQUENCE</scope>
</reference>
<reference evidence="1" key="1">
    <citation type="submission" date="2014-11" db="EMBL/GenBank/DDBJ databases">
        <authorList>
            <person name="Amaro Gonzalez C."/>
        </authorList>
    </citation>
    <scope>NUCLEOTIDE SEQUENCE</scope>
</reference>
<proteinExistence type="predicted"/>
<name>A0A0E9X3G4_ANGAN</name>
<sequence length="62" mass="7337">MYTFWGLSLQTVVQLFHIAFSSLYSMLQSSEVGLYKWFCLQVQQNFTHQRLPRPFPVCMKSS</sequence>
<evidence type="ECO:0000313" key="1">
    <source>
        <dbReference type="EMBL" id="JAH96420.1"/>
    </source>
</evidence>
<dbReference type="EMBL" id="GBXM01012157">
    <property type="protein sequence ID" value="JAH96420.1"/>
    <property type="molecule type" value="Transcribed_RNA"/>
</dbReference>
<dbReference type="AlphaFoldDB" id="A0A0E9X3G4"/>
<accession>A0A0E9X3G4</accession>
<protein>
    <submittedName>
        <fullName evidence="1">Uncharacterized protein</fullName>
    </submittedName>
</protein>